<evidence type="ECO:0000256" key="1">
    <source>
        <dbReference type="SAM" id="MobiDB-lite"/>
    </source>
</evidence>
<accession>A0A6J4P0J5</accession>
<evidence type="ECO:0000313" key="2">
    <source>
        <dbReference type="EMBL" id="CAA9402713.1"/>
    </source>
</evidence>
<feature type="compositionally biased region" description="Basic residues" evidence="1">
    <location>
        <begin position="140"/>
        <end position="164"/>
    </location>
</feature>
<sequence>AHECAVRAAGRASTPVPHLRRAEHRAAAARDRRVHRARAEALRRHRPDPRRRPGARVRERAGPRGDPAHEPDARCVPDQPRRSALRPVHVRRRPDPLDRRAGLAAAVRARARRRGALLPRARPAHGHPGRAGHAPGVRGGPRRLRARALRVRSGRPCGRRRHAGAVHDVPAQRPRPRGAGEALPTASWTTRCERRSATRGSPRSSSGWRGERSGPAARSSAGCGRGRNRCSRGCSPTSAATPTGTTSPSSAPSRAAAPCRTHVPATDDRCERRSHRAHTALPAGYHPIV</sequence>
<feature type="compositionally biased region" description="Basic and acidic residues" evidence="1">
    <location>
        <begin position="56"/>
        <end position="81"/>
    </location>
</feature>
<proteinExistence type="predicted"/>
<gene>
    <name evidence="2" type="ORF">AVDCRST_MAG66-1554</name>
</gene>
<feature type="region of interest" description="Disordered" evidence="1">
    <location>
        <begin position="120"/>
        <end position="289"/>
    </location>
</feature>
<name>A0A6J4P0J5_9PSEU</name>
<organism evidence="2">
    <name type="scientific">uncultured Pseudonocardia sp</name>
    <dbReference type="NCBI Taxonomy" id="211455"/>
    <lineage>
        <taxon>Bacteria</taxon>
        <taxon>Bacillati</taxon>
        <taxon>Actinomycetota</taxon>
        <taxon>Actinomycetes</taxon>
        <taxon>Pseudonocardiales</taxon>
        <taxon>Pseudonocardiaceae</taxon>
        <taxon>Pseudonocardia</taxon>
        <taxon>environmental samples</taxon>
    </lineage>
</organism>
<feature type="region of interest" description="Disordered" evidence="1">
    <location>
        <begin position="1"/>
        <end position="84"/>
    </location>
</feature>
<dbReference type="AlphaFoldDB" id="A0A6J4P0J5"/>
<feature type="compositionally biased region" description="Low complexity" evidence="1">
    <location>
        <begin position="231"/>
        <end position="258"/>
    </location>
</feature>
<feature type="non-terminal residue" evidence="2">
    <location>
        <position position="289"/>
    </location>
</feature>
<protein>
    <submittedName>
        <fullName evidence="2">DUF2236</fullName>
    </submittedName>
</protein>
<reference evidence="2" key="1">
    <citation type="submission" date="2020-02" db="EMBL/GenBank/DDBJ databases">
        <authorList>
            <person name="Meier V. D."/>
        </authorList>
    </citation>
    <scope>NUCLEOTIDE SEQUENCE</scope>
    <source>
        <strain evidence="2">AVDCRST_MAG66</strain>
    </source>
</reference>
<dbReference type="EMBL" id="CADCUS010000235">
    <property type="protein sequence ID" value="CAA9402713.1"/>
    <property type="molecule type" value="Genomic_DNA"/>
</dbReference>
<feature type="compositionally biased region" description="Basic and acidic residues" evidence="1">
    <location>
        <begin position="24"/>
        <end position="42"/>
    </location>
</feature>
<feature type="compositionally biased region" description="Low complexity" evidence="1">
    <location>
        <begin position="199"/>
        <end position="222"/>
    </location>
</feature>
<feature type="compositionally biased region" description="Basic residues" evidence="1">
    <location>
        <begin position="43"/>
        <end position="55"/>
    </location>
</feature>
<feature type="non-terminal residue" evidence="2">
    <location>
        <position position="1"/>
    </location>
</feature>